<dbReference type="InterPro" id="IPR050317">
    <property type="entry name" value="Plant_Fungal_Acyltransferase"/>
</dbReference>
<dbReference type="PANTHER" id="PTHR31642">
    <property type="entry name" value="TRICHOTHECENE 3-O-ACETYLTRANSFERASE"/>
    <property type="match status" value="1"/>
</dbReference>
<reference evidence="2" key="1">
    <citation type="journal article" date="2020" name="Stud. Mycol.">
        <title>101 Dothideomycetes genomes: a test case for predicting lifestyles and emergence of pathogens.</title>
        <authorList>
            <person name="Haridas S."/>
            <person name="Albert R."/>
            <person name="Binder M."/>
            <person name="Bloem J."/>
            <person name="Labutti K."/>
            <person name="Salamov A."/>
            <person name="Andreopoulos B."/>
            <person name="Baker S."/>
            <person name="Barry K."/>
            <person name="Bills G."/>
            <person name="Bluhm B."/>
            <person name="Cannon C."/>
            <person name="Castanera R."/>
            <person name="Culley D."/>
            <person name="Daum C."/>
            <person name="Ezra D."/>
            <person name="Gonzalez J."/>
            <person name="Henrissat B."/>
            <person name="Kuo A."/>
            <person name="Liang C."/>
            <person name="Lipzen A."/>
            <person name="Lutzoni F."/>
            <person name="Magnuson J."/>
            <person name="Mondo S."/>
            <person name="Nolan M."/>
            <person name="Ohm R."/>
            <person name="Pangilinan J."/>
            <person name="Park H.-J."/>
            <person name="Ramirez L."/>
            <person name="Alfaro M."/>
            <person name="Sun H."/>
            <person name="Tritt A."/>
            <person name="Yoshinaga Y."/>
            <person name="Zwiers L.-H."/>
            <person name="Turgeon B."/>
            <person name="Goodwin S."/>
            <person name="Spatafora J."/>
            <person name="Crous P."/>
            <person name="Grigoriev I."/>
        </authorList>
    </citation>
    <scope>NUCLEOTIDE SEQUENCE</scope>
    <source>
        <strain evidence="2">CBS 113979</strain>
    </source>
</reference>
<dbReference type="Gene3D" id="3.30.559.10">
    <property type="entry name" value="Chloramphenicol acetyltransferase-like domain"/>
    <property type="match status" value="2"/>
</dbReference>
<gene>
    <name evidence="2" type="ORF">K402DRAFT_250255</name>
</gene>
<dbReference type="EMBL" id="ML977206">
    <property type="protein sequence ID" value="KAF1981177.1"/>
    <property type="molecule type" value="Genomic_DNA"/>
</dbReference>
<keyword evidence="3" id="KW-1185">Reference proteome</keyword>
<dbReference type="AlphaFoldDB" id="A0A6G1GKA3"/>
<dbReference type="OrthoDB" id="1862401at2759"/>
<protein>
    <submittedName>
        <fullName evidence="2">Uncharacterized protein</fullName>
    </submittedName>
</protein>
<organism evidence="2 3">
    <name type="scientific">Aulographum hederae CBS 113979</name>
    <dbReference type="NCBI Taxonomy" id="1176131"/>
    <lineage>
        <taxon>Eukaryota</taxon>
        <taxon>Fungi</taxon>
        <taxon>Dikarya</taxon>
        <taxon>Ascomycota</taxon>
        <taxon>Pezizomycotina</taxon>
        <taxon>Dothideomycetes</taxon>
        <taxon>Pleosporomycetidae</taxon>
        <taxon>Aulographales</taxon>
        <taxon>Aulographaceae</taxon>
    </lineage>
</organism>
<name>A0A6G1GKA3_9PEZI</name>
<keyword evidence="1" id="KW-0808">Transferase</keyword>
<dbReference type="GO" id="GO:0016747">
    <property type="term" value="F:acyltransferase activity, transferring groups other than amino-acyl groups"/>
    <property type="evidence" value="ECO:0007669"/>
    <property type="project" value="TreeGrafter"/>
</dbReference>
<proteinExistence type="predicted"/>
<dbReference type="GO" id="GO:0044550">
    <property type="term" value="P:secondary metabolite biosynthetic process"/>
    <property type="evidence" value="ECO:0007669"/>
    <property type="project" value="TreeGrafter"/>
</dbReference>
<evidence type="ECO:0000313" key="3">
    <source>
        <dbReference type="Proteomes" id="UP000800041"/>
    </source>
</evidence>
<dbReference type="Pfam" id="PF02458">
    <property type="entry name" value="Transferase"/>
    <property type="match status" value="1"/>
</dbReference>
<accession>A0A6G1GKA3</accession>
<dbReference type="PANTHER" id="PTHR31642:SF310">
    <property type="entry name" value="FATTY ALCOHOL:CAFFEOYL-COA ACYLTRANSFERASE"/>
    <property type="match status" value="1"/>
</dbReference>
<dbReference type="Proteomes" id="UP000800041">
    <property type="component" value="Unassembled WGS sequence"/>
</dbReference>
<sequence>MHSTSTTTTDMELSVLDQTTLAPWYIRMFLCFSFPDPAKEEEAAHQIKNAFKATLEYWPFLAADLLPADDYETTGYHKISNVDDIEDVEESGRITFKFSRARPGNPASKTRFPYTYHDLISGGIPPSKLQEKDLVSPPNTSLDRPLPVWLVQVNFIPGGILMYACFHHLTVDGVGFATILERFAANCKSRIAYVSGNPIRKETVQRQRLRSSPLPKNRPLPYCPEMEISSPSQIRKVERLRETVGSVSKLFRIPASLVEALREDILQYLRMTATSEETAPKWVSTKDCLAALVWTYVTRSRSSLPKRNPVSNYIFPVNIRAKMQPPIPAKFLGNANLFTVATRQVHDIMGNDPECPSIASMAHTALAVRKTIAAIDTHYIDSRLSYFSSLPYAGAAKVRPVFEYGSGLFLSFWDTFGADYDWGIIGTPGEVDPVTGKSAGDGRPDCFRKPYASNDGACTVLPRRKPQKRPTGAVGEEDPPWEVLIGLRHDCMEVLCQSSELGGIAQVIF</sequence>
<dbReference type="InterPro" id="IPR023213">
    <property type="entry name" value="CAT-like_dom_sf"/>
</dbReference>
<evidence type="ECO:0000256" key="1">
    <source>
        <dbReference type="ARBA" id="ARBA00022679"/>
    </source>
</evidence>
<evidence type="ECO:0000313" key="2">
    <source>
        <dbReference type="EMBL" id="KAF1981177.1"/>
    </source>
</evidence>